<dbReference type="OrthoDB" id="583303at2"/>
<dbReference type="Pfam" id="PF18864">
    <property type="entry name" value="AbiTii"/>
    <property type="match status" value="1"/>
</dbReference>
<dbReference type="KEGG" id="cgc:Cyagr_3360"/>
<dbReference type="Proteomes" id="UP000010388">
    <property type="component" value="Chromosome"/>
</dbReference>
<dbReference type="HOGENOM" id="CLU_070824_1_0_3"/>
<evidence type="ECO:0000313" key="3">
    <source>
        <dbReference type="Proteomes" id="UP000010388"/>
    </source>
</evidence>
<name>K9PBW0_CYAGP</name>
<dbReference type="RefSeq" id="WP_015110861.1">
    <property type="nucleotide sequence ID" value="NC_019675.1"/>
</dbReference>
<proteinExistence type="predicted"/>
<dbReference type="EMBL" id="CP003495">
    <property type="protein sequence ID" value="AFY30428.1"/>
    <property type="molecule type" value="Genomic_DNA"/>
</dbReference>
<reference evidence="3" key="1">
    <citation type="journal article" date="2013" name="Proc. Natl. Acad. Sci. U.S.A.">
        <title>Improving the coverage of the cyanobacterial phylum using diversity-driven genome sequencing.</title>
        <authorList>
            <person name="Shih P.M."/>
            <person name="Wu D."/>
            <person name="Latifi A."/>
            <person name="Axen S.D."/>
            <person name="Fewer D.P."/>
            <person name="Talla E."/>
            <person name="Calteau A."/>
            <person name="Cai F."/>
            <person name="Tandeau de Marsac N."/>
            <person name="Rippka R."/>
            <person name="Herdman M."/>
            <person name="Sivonen K."/>
            <person name="Coursin T."/>
            <person name="Laurent T."/>
            <person name="Goodwin L."/>
            <person name="Nolan M."/>
            <person name="Davenport K.W."/>
            <person name="Han C.S."/>
            <person name="Rubin E.M."/>
            <person name="Eisen J.A."/>
            <person name="Woyke T."/>
            <person name="Gugger M."/>
            <person name="Kerfeld C.A."/>
        </authorList>
    </citation>
    <scope>NUCLEOTIDE SEQUENCE [LARGE SCALE GENOMIC DNA]</scope>
    <source>
        <strain evidence="3">ATCC 27147 / PCC 6307</strain>
    </source>
</reference>
<organism evidence="2 3">
    <name type="scientific">Cyanobium gracile (strain ATCC 27147 / PCC 6307)</name>
    <dbReference type="NCBI Taxonomy" id="292564"/>
    <lineage>
        <taxon>Bacteria</taxon>
        <taxon>Bacillati</taxon>
        <taxon>Cyanobacteriota</taxon>
        <taxon>Cyanophyceae</taxon>
        <taxon>Synechococcales</taxon>
        <taxon>Prochlorococcaceae</taxon>
        <taxon>Cyanobium</taxon>
    </lineage>
</organism>
<dbReference type="eggNOG" id="ENOG5032549">
    <property type="taxonomic scope" value="Bacteria"/>
</dbReference>
<dbReference type="InterPro" id="IPR041304">
    <property type="entry name" value="AbiTii"/>
</dbReference>
<evidence type="ECO:0000313" key="2">
    <source>
        <dbReference type="EMBL" id="AFY30428.1"/>
    </source>
</evidence>
<accession>K9PBW0</accession>
<feature type="domain" description="AbiTii" evidence="1">
    <location>
        <begin position="5"/>
        <end position="185"/>
    </location>
</feature>
<gene>
    <name evidence="2" type="ordered locus">Cyagr_3360</name>
</gene>
<evidence type="ECO:0000259" key="1">
    <source>
        <dbReference type="Pfam" id="PF18864"/>
    </source>
</evidence>
<protein>
    <recommendedName>
        <fullName evidence="1">AbiTii domain-containing protein</fullName>
    </recommendedName>
</protein>
<sequence length="300" mass="33691">MTPVLLQLQQESLDRSDSVTDLLRKSLVISRKRIFSEFESWINSELNGYGPHEKVPEYRKAKGSVKFWNPYRGWSPIIFQDPSEGEMYSFRNIGQSIAELESIAHEKEATSEYIPFPQDIERQLCKSLDAGFETKISLACPNTEIIKIIEQVRNVILNCTLKLEEEGIVGEGMTFTAQEAQSAQGTSQAVNNFYGPVHNPQIQQSNTAAIQVHSRHQIDREAISTFVELLASKIQDLQLTADQESELRAELETISSQLTSPKPKTTILRECGRSIRSILEKAGGTVVASLFSDQLSKLPF</sequence>
<dbReference type="AlphaFoldDB" id="K9PBW0"/>